<dbReference type="PROSITE" id="PS00300">
    <property type="entry name" value="SRP54"/>
    <property type="match status" value="1"/>
</dbReference>
<dbReference type="InterPro" id="IPR036225">
    <property type="entry name" value="SRP/SRP_N"/>
</dbReference>
<dbReference type="CDD" id="cd17874">
    <property type="entry name" value="FtsY"/>
    <property type="match status" value="1"/>
</dbReference>
<feature type="domain" description="SRP54-type proteins GTP-binding" evidence="12">
    <location>
        <begin position="430"/>
        <end position="443"/>
    </location>
</feature>
<accession>A0A0J8G170</accession>
<dbReference type="Proteomes" id="UP000037551">
    <property type="component" value="Unassembled WGS sequence"/>
</dbReference>
<evidence type="ECO:0000256" key="6">
    <source>
        <dbReference type="ARBA" id="ARBA00023136"/>
    </source>
</evidence>
<feature type="compositionally biased region" description="Basic and acidic residues" evidence="11">
    <location>
        <begin position="1"/>
        <end position="19"/>
    </location>
</feature>
<evidence type="ECO:0000256" key="9">
    <source>
        <dbReference type="ARBA" id="ARBA00053570"/>
    </source>
</evidence>
<keyword evidence="13" id="KW-0131">Cell cycle</keyword>
<dbReference type="SMART" id="SM00962">
    <property type="entry name" value="SRP54"/>
    <property type="match status" value="1"/>
</dbReference>
<dbReference type="STRING" id="1674920.ACR52_07630"/>
<keyword evidence="4 10" id="KW-0378">Hydrolase</keyword>
<evidence type="ECO:0000256" key="5">
    <source>
        <dbReference type="ARBA" id="ARBA00023134"/>
    </source>
</evidence>
<dbReference type="SMART" id="SM00963">
    <property type="entry name" value="SRP54_N"/>
    <property type="match status" value="1"/>
</dbReference>
<reference evidence="13 14" key="1">
    <citation type="submission" date="2015-06" db="EMBL/GenBank/DDBJ databases">
        <title>Draft genome sequence of an Antarctic Pseudomonas sp. strain KG01 with full potential for biotechnological applications.</title>
        <authorList>
            <person name="Pavlov M.S."/>
            <person name="Lira F."/>
            <person name="Martinez J.L."/>
            <person name="Marshall S.H."/>
        </authorList>
    </citation>
    <scope>NUCLEOTIDE SEQUENCE [LARGE SCALE GENOMIC DNA]</scope>
    <source>
        <strain evidence="13 14">KG01</strain>
    </source>
</reference>
<dbReference type="InterPro" id="IPR003593">
    <property type="entry name" value="AAA+_ATPase"/>
</dbReference>
<dbReference type="InterPro" id="IPR004390">
    <property type="entry name" value="SR_rcpt_FtsY"/>
</dbReference>
<evidence type="ECO:0000313" key="14">
    <source>
        <dbReference type="Proteomes" id="UP000037551"/>
    </source>
</evidence>
<dbReference type="PANTHER" id="PTHR43134:SF1">
    <property type="entry name" value="SIGNAL RECOGNITION PARTICLE RECEPTOR SUBUNIT ALPHA"/>
    <property type="match status" value="1"/>
</dbReference>
<sequence>MFGSNDDKKTPAAAGEKKGLFGWLRKKPQETVVEQPQVQPEPIPEPIVEAEPVAETPAPVVLPMAEPVLQPVVEAEPEPEPEPEHKPWLELPVAEEPVALVEDVQAEHVAPPIPVVVEEPAPVVVEPKPAPAMIAAPAIIEEPAESTESTESSKTGFFARLKQGLSKTSASIGEGMASLFLGKKVIDDELLEDIETRLLTADVGVEATAVIIQSLTQKVARKQLTDADALYKSLQAELAAMLKPVEAPLVITPNKPFVILVVGVNGAGKTTTIGKLAKKLQLDGKKVMLAAGDTFRAAAVEQLQVWGERNKIPVIAQHTGADSASVIFDAVQAAKARNIDVLIADTAGRLHTKDNLMEELKKVRRVISKLDADAPHEVLLVLDAGTGQNAISQAKQFNQTVQLTGLVLTKLDGTAKGGVIFALAKQFGLPIRYIGVGEGIDDLRTFEAEPFVQALFAERERS</sequence>
<dbReference type="Gene3D" id="1.20.120.140">
    <property type="entry name" value="Signal recognition particle SRP54, nucleotide-binding domain"/>
    <property type="match status" value="1"/>
</dbReference>
<dbReference type="FunFam" id="1.20.120.140:FF:000002">
    <property type="entry name" value="Signal recognition particle receptor FtsY"/>
    <property type="match status" value="1"/>
</dbReference>
<dbReference type="SUPFAM" id="SSF52540">
    <property type="entry name" value="P-loop containing nucleoside triphosphate hydrolases"/>
    <property type="match status" value="1"/>
</dbReference>
<keyword evidence="5 10" id="KW-0342">GTP-binding</keyword>
<comment type="subcellular location">
    <subcellularLocation>
        <location evidence="10">Cell membrane</location>
        <topology evidence="10">Peripheral membrane protein</topology>
        <orientation evidence="10">Cytoplasmic side</orientation>
    </subcellularLocation>
    <subcellularLocation>
        <location evidence="10">Cytoplasm</location>
    </subcellularLocation>
</comment>
<dbReference type="GO" id="GO:0005886">
    <property type="term" value="C:plasma membrane"/>
    <property type="evidence" value="ECO:0007669"/>
    <property type="project" value="UniProtKB-SubCell"/>
</dbReference>
<dbReference type="InterPro" id="IPR013822">
    <property type="entry name" value="Signal_recog_particl_SRP54_hlx"/>
</dbReference>
<dbReference type="SUPFAM" id="SSF47364">
    <property type="entry name" value="Domain of the SRP/SRP receptor G-proteins"/>
    <property type="match status" value="1"/>
</dbReference>
<comment type="catalytic activity">
    <reaction evidence="8 10">
        <text>GTP + H2O = GDP + phosphate + H(+)</text>
        <dbReference type="Rhea" id="RHEA:19669"/>
        <dbReference type="ChEBI" id="CHEBI:15377"/>
        <dbReference type="ChEBI" id="CHEBI:15378"/>
        <dbReference type="ChEBI" id="CHEBI:37565"/>
        <dbReference type="ChEBI" id="CHEBI:43474"/>
        <dbReference type="ChEBI" id="CHEBI:58189"/>
        <dbReference type="EC" id="3.6.5.4"/>
    </reaction>
</comment>
<dbReference type="PATRIC" id="fig|1674920.3.peg.4347"/>
<dbReference type="Gene3D" id="3.40.50.300">
    <property type="entry name" value="P-loop containing nucleotide triphosphate hydrolases"/>
    <property type="match status" value="1"/>
</dbReference>
<dbReference type="GO" id="GO:0003924">
    <property type="term" value="F:GTPase activity"/>
    <property type="evidence" value="ECO:0007669"/>
    <property type="project" value="UniProtKB-UniRule"/>
</dbReference>
<dbReference type="SMART" id="SM00382">
    <property type="entry name" value="AAA"/>
    <property type="match status" value="1"/>
</dbReference>
<feature type="binding site" evidence="10">
    <location>
        <begin position="263"/>
        <end position="270"/>
    </location>
    <ligand>
        <name>GTP</name>
        <dbReference type="ChEBI" id="CHEBI:37565"/>
    </ligand>
</feature>
<evidence type="ECO:0000313" key="13">
    <source>
        <dbReference type="EMBL" id="KMT56242.1"/>
    </source>
</evidence>
<name>A0A0J8G170_9PSED</name>
<feature type="region of interest" description="Disordered" evidence="11">
    <location>
        <begin position="1"/>
        <end position="21"/>
    </location>
</feature>
<dbReference type="GO" id="GO:0051301">
    <property type="term" value="P:cell division"/>
    <property type="evidence" value="ECO:0007669"/>
    <property type="project" value="UniProtKB-KW"/>
</dbReference>
<evidence type="ECO:0000256" key="11">
    <source>
        <dbReference type="SAM" id="MobiDB-lite"/>
    </source>
</evidence>
<organism evidence="13 14">
    <name type="scientific">Pseudomonas fildesensis</name>
    <dbReference type="NCBI Taxonomy" id="1674920"/>
    <lineage>
        <taxon>Bacteria</taxon>
        <taxon>Pseudomonadati</taxon>
        <taxon>Pseudomonadota</taxon>
        <taxon>Gammaproteobacteria</taxon>
        <taxon>Pseudomonadales</taxon>
        <taxon>Pseudomonadaceae</taxon>
        <taxon>Pseudomonas</taxon>
    </lineage>
</organism>
<keyword evidence="1 10" id="KW-1003">Cell membrane</keyword>
<dbReference type="InterPro" id="IPR000897">
    <property type="entry name" value="SRP54_GTPase_dom"/>
</dbReference>
<comment type="subunit">
    <text evidence="10">Part of the signal recognition particle protein translocation system, which is composed of SRP and FtsY. SRP is a ribonucleoprotein composed of Ffh and a 4.5S RNA molecule.</text>
</comment>
<dbReference type="RefSeq" id="WP_048722590.1">
    <property type="nucleotide sequence ID" value="NZ_LFMW01000004.1"/>
</dbReference>
<evidence type="ECO:0000256" key="10">
    <source>
        <dbReference type="HAMAP-Rule" id="MF_00920"/>
    </source>
</evidence>
<keyword evidence="6 10" id="KW-0472">Membrane</keyword>
<keyword evidence="3 10" id="KW-0547">Nucleotide-binding</keyword>
<keyword evidence="13" id="KW-0132">Cell division</keyword>
<evidence type="ECO:0000256" key="7">
    <source>
        <dbReference type="ARBA" id="ARBA00023170"/>
    </source>
</evidence>
<keyword evidence="7 10" id="KW-0675">Receptor</keyword>
<evidence type="ECO:0000256" key="3">
    <source>
        <dbReference type="ARBA" id="ARBA00022741"/>
    </source>
</evidence>
<dbReference type="GO" id="GO:0005525">
    <property type="term" value="F:GTP binding"/>
    <property type="evidence" value="ECO:0007669"/>
    <property type="project" value="UniProtKB-UniRule"/>
</dbReference>
<evidence type="ECO:0000259" key="12">
    <source>
        <dbReference type="PROSITE" id="PS00300"/>
    </source>
</evidence>
<dbReference type="InterPro" id="IPR027417">
    <property type="entry name" value="P-loop_NTPase"/>
</dbReference>
<dbReference type="Pfam" id="PF00448">
    <property type="entry name" value="SRP54"/>
    <property type="match status" value="1"/>
</dbReference>
<dbReference type="GO" id="GO:0005047">
    <property type="term" value="F:signal recognition particle binding"/>
    <property type="evidence" value="ECO:0007669"/>
    <property type="project" value="TreeGrafter"/>
</dbReference>
<protein>
    <recommendedName>
        <fullName evidence="10">Signal recognition particle receptor FtsY</fullName>
        <shortName evidence="10">SRP receptor</shortName>
        <ecNumber evidence="10">3.6.5.4</ecNumber>
    </recommendedName>
</protein>
<dbReference type="Pfam" id="PF02881">
    <property type="entry name" value="SRP54_N"/>
    <property type="match status" value="1"/>
</dbReference>
<comment type="caution">
    <text evidence="13">The sequence shown here is derived from an EMBL/GenBank/DDBJ whole genome shotgun (WGS) entry which is preliminary data.</text>
</comment>
<comment type="function">
    <text evidence="9 10">Involved in targeting and insertion of nascent membrane proteins into the cytoplasmic membrane. Acts as a receptor for the complex formed by the signal recognition particle (SRP) and the ribosome-nascent chain (RNC). Interaction with SRP-RNC leads to the transfer of the RNC complex to the Sec translocase for insertion into the membrane, the hydrolysis of GTP by both Ffh and FtsY, and the dissociation of the SRP-FtsY complex into the individual components.</text>
</comment>
<dbReference type="GO" id="GO:0006614">
    <property type="term" value="P:SRP-dependent cotranslational protein targeting to membrane"/>
    <property type="evidence" value="ECO:0007669"/>
    <property type="project" value="InterPro"/>
</dbReference>
<evidence type="ECO:0000256" key="2">
    <source>
        <dbReference type="ARBA" id="ARBA00022490"/>
    </source>
</evidence>
<gene>
    <name evidence="10" type="primary">ftsY</name>
    <name evidence="13" type="ORF">ACR52_07630</name>
</gene>
<dbReference type="InterPro" id="IPR042101">
    <property type="entry name" value="SRP54_N_sf"/>
</dbReference>
<dbReference type="OrthoDB" id="9804720at2"/>
<keyword evidence="2 10" id="KW-0963">Cytoplasm</keyword>
<evidence type="ECO:0000256" key="8">
    <source>
        <dbReference type="ARBA" id="ARBA00048027"/>
    </source>
</evidence>
<feature type="binding site" evidence="10">
    <location>
        <begin position="409"/>
        <end position="412"/>
    </location>
    <ligand>
        <name>GTP</name>
        <dbReference type="ChEBI" id="CHEBI:37565"/>
    </ligand>
</feature>
<evidence type="ECO:0000256" key="4">
    <source>
        <dbReference type="ARBA" id="ARBA00022801"/>
    </source>
</evidence>
<dbReference type="EMBL" id="LFMW01000004">
    <property type="protein sequence ID" value="KMT56242.1"/>
    <property type="molecule type" value="Genomic_DNA"/>
</dbReference>
<dbReference type="PANTHER" id="PTHR43134">
    <property type="entry name" value="SIGNAL RECOGNITION PARTICLE RECEPTOR SUBUNIT ALPHA"/>
    <property type="match status" value="1"/>
</dbReference>
<feature type="binding site" evidence="10">
    <location>
        <begin position="345"/>
        <end position="349"/>
    </location>
    <ligand>
        <name>GTP</name>
        <dbReference type="ChEBI" id="CHEBI:37565"/>
    </ligand>
</feature>
<dbReference type="GO" id="GO:0005737">
    <property type="term" value="C:cytoplasm"/>
    <property type="evidence" value="ECO:0007669"/>
    <property type="project" value="UniProtKB-SubCell"/>
</dbReference>
<dbReference type="AlphaFoldDB" id="A0A0J8G170"/>
<keyword evidence="14" id="KW-1185">Reference proteome</keyword>
<dbReference type="EC" id="3.6.5.4" evidence="10"/>
<dbReference type="HAMAP" id="MF_00920">
    <property type="entry name" value="FtsY"/>
    <property type="match status" value="1"/>
</dbReference>
<evidence type="ECO:0000256" key="1">
    <source>
        <dbReference type="ARBA" id="ARBA00022475"/>
    </source>
</evidence>
<comment type="similarity">
    <text evidence="10">Belongs to the GTP-binding SRP family. FtsY subfamily.</text>
</comment>
<proteinExistence type="inferred from homology"/>
<dbReference type="FunFam" id="3.40.50.300:FF:000053">
    <property type="entry name" value="Signal recognition particle receptor FtsY"/>
    <property type="match status" value="1"/>
</dbReference>
<dbReference type="NCBIfam" id="TIGR00064">
    <property type="entry name" value="ftsY"/>
    <property type="match status" value="1"/>
</dbReference>